<dbReference type="InterPro" id="IPR014729">
    <property type="entry name" value="Rossmann-like_a/b/a_fold"/>
</dbReference>
<dbReference type="Pfam" id="PF02698">
    <property type="entry name" value="DUF218"/>
    <property type="match status" value="1"/>
</dbReference>
<evidence type="ECO:0000313" key="2">
    <source>
        <dbReference type="EMBL" id="UOP04271.1"/>
    </source>
</evidence>
<dbReference type="KEGG" id="ckh:LVJ77_07730"/>
<dbReference type="PANTHER" id="PTHR30336">
    <property type="entry name" value="INNER MEMBRANE PROTEIN, PROBABLE PERMEASE"/>
    <property type="match status" value="1"/>
</dbReference>
<dbReference type="InterPro" id="IPR003848">
    <property type="entry name" value="DUF218"/>
</dbReference>
<dbReference type="GO" id="GO:0005886">
    <property type="term" value="C:plasma membrane"/>
    <property type="evidence" value="ECO:0007669"/>
    <property type="project" value="TreeGrafter"/>
</dbReference>
<dbReference type="PROSITE" id="PS51257">
    <property type="entry name" value="PROKAR_LIPOPROTEIN"/>
    <property type="match status" value="1"/>
</dbReference>
<feature type="domain" description="DUF218" evidence="1">
    <location>
        <begin position="45"/>
        <end position="189"/>
    </location>
</feature>
<name>A0A8T9MSL6_9NEIS</name>
<organism evidence="2 3">
    <name type="scientific">Conchiformibius kuhniae</name>
    <dbReference type="NCBI Taxonomy" id="211502"/>
    <lineage>
        <taxon>Bacteria</taxon>
        <taxon>Pseudomonadati</taxon>
        <taxon>Pseudomonadota</taxon>
        <taxon>Betaproteobacteria</taxon>
        <taxon>Neisseriales</taxon>
        <taxon>Neisseriaceae</taxon>
        <taxon>Conchiformibius</taxon>
    </lineage>
</organism>
<gene>
    <name evidence="2" type="ORF">LVJ77_07730</name>
</gene>
<dbReference type="Gene3D" id="3.40.50.620">
    <property type="entry name" value="HUPs"/>
    <property type="match status" value="1"/>
</dbReference>
<dbReference type="AlphaFoldDB" id="A0A8T9MSL6"/>
<evidence type="ECO:0000259" key="1">
    <source>
        <dbReference type="Pfam" id="PF02698"/>
    </source>
</evidence>
<dbReference type="PANTHER" id="PTHR30336:SF20">
    <property type="entry name" value="DUF218 DOMAIN-CONTAINING PROTEIN"/>
    <property type="match status" value="1"/>
</dbReference>
<protein>
    <submittedName>
        <fullName evidence="2">YdcF family protein</fullName>
    </submittedName>
</protein>
<dbReference type="RefSeq" id="WP_376986170.1">
    <property type="nucleotide sequence ID" value="NZ_CP091521.1"/>
</dbReference>
<accession>A0A8T9MSL6</accession>
<sequence length="209" mass="23233">MRKIFDLFLLVSLLAVVFVVLLACVSMWQVRRDARLIAHPSAKADAAVVLGAAAWGNKPSPVFRERIAHGIDLYRNGTVGKLIFTGGTPKKGYPTEAEVGKRFAIKHGVSERDILTEHASTSTYENLKNTRALMRRHKIGSVIIISDPAHMARARAMAQDLGISAEYSATPTSRYADSSKANDFFVRETVYLCLFRLWQLAKWLRGGQD</sequence>
<reference evidence="2" key="2">
    <citation type="submission" date="2024-09" db="EMBL/GenBank/DDBJ databases">
        <authorList>
            <person name="Veyrier F.J."/>
        </authorList>
    </citation>
    <scope>NUCLEOTIDE SEQUENCE</scope>
    <source>
        <strain evidence="2">17694</strain>
    </source>
</reference>
<reference evidence="2" key="1">
    <citation type="journal article" date="2022" name="Res Sq">
        <title>Evolution of multicellular longitudinally dividing oral cavity symbionts (Neisseriaceae).</title>
        <authorList>
            <person name="Nyongesa S."/>
            <person name="Weber P."/>
            <person name="Bernet E."/>
            <person name="Pullido F."/>
            <person name="Nieckarz M."/>
            <person name="Delaby M."/>
            <person name="Nieves C."/>
            <person name="Viehboeck T."/>
            <person name="Krause N."/>
            <person name="Rivera-Millot A."/>
            <person name="Nakamura A."/>
            <person name="Vischer N."/>
            <person name="VanNieuwenhze M."/>
            <person name="Brun Y."/>
            <person name="Cava F."/>
            <person name="Bulgheresi S."/>
            <person name="Veyrier F."/>
        </authorList>
    </citation>
    <scope>NUCLEOTIDE SEQUENCE</scope>
    <source>
        <strain evidence="2">17694</strain>
    </source>
</reference>
<evidence type="ECO:0000313" key="3">
    <source>
        <dbReference type="Proteomes" id="UP000831534"/>
    </source>
</evidence>
<keyword evidence="3" id="KW-1185">Reference proteome</keyword>
<proteinExistence type="predicted"/>
<dbReference type="EMBL" id="CP091521">
    <property type="protein sequence ID" value="UOP04271.1"/>
    <property type="molecule type" value="Genomic_DNA"/>
</dbReference>
<dbReference type="Proteomes" id="UP000831534">
    <property type="component" value="Chromosome"/>
</dbReference>
<dbReference type="CDD" id="cd06259">
    <property type="entry name" value="YdcF-like"/>
    <property type="match status" value="1"/>
</dbReference>
<dbReference type="InterPro" id="IPR051599">
    <property type="entry name" value="Cell_Envelope_Assoc"/>
</dbReference>